<dbReference type="InterPro" id="IPR019734">
    <property type="entry name" value="TPR_rpt"/>
</dbReference>
<dbReference type="Gene3D" id="1.25.40.10">
    <property type="entry name" value="Tetratricopeptide repeat domain"/>
    <property type="match status" value="2"/>
</dbReference>
<dbReference type="RefSeq" id="XP_004027605.1">
    <property type="nucleotide sequence ID" value="XM_004027556.1"/>
</dbReference>
<dbReference type="AlphaFoldDB" id="G0R2P4"/>
<dbReference type="OrthoDB" id="294740at2759"/>
<proteinExistence type="predicted"/>
<evidence type="ECO:0000313" key="1">
    <source>
        <dbReference type="EMBL" id="EGR28260.1"/>
    </source>
</evidence>
<dbReference type="GeneID" id="14904336"/>
<dbReference type="Proteomes" id="UP000008983">
    <property type="component" value="Unassembled WGS sequence"/>
</dbReference>
<keyword evidence="2" id="KW-1185">Reference proteome</keyword>
<dbReference type="EMBL" id="GL984276">
    <property type="protein sequence ID" value="EGR28260.1"/>
    <property type="molecule type" value="Genomic_DNA"/>
</dbReference>
<name>G0R2P4_ICHMU</name>
<accession>G0R2P4</accession>
<sequence>MRHSKNIIRQLYELSIKLDQITKGDLEVEIMSNFVQKNIESGVLYSVCNEMNLSLKYSDNNYYQGEDSQILIRLSNALAHFKKKGFEKGIGIAYNNMGNIHMQNQRYNETIICYNQSLMIIILEQIYADRCYQIANAYSIYADSEKNKNKNFSKQLWELAIDKFKMVAVLDKKNQTHISLCRLITIYSRLSAVYLERANFTKNEEDFDKALSYQSVADELQNNFYEKIYKFLSEEEKNQIENPEMMNQRVHFHYAMFFKQTGWYKNAFKQFIQGLRLGKRYDPAFRFIQAEDRFGYITFDQNAHVIFELSEKSKNDRFLKEFIKDSVNYVGYGEPALYMRIELDYNSKNNLIGLCRETHEGTFVSSLSNDDLDSAFQSISNIVYRVFNGPTGISIQDFINENFQQNYID</sequence>
<dbReference type="OMA" id="EESNCIM"/>
<dbReference type="InParanoid" id="G0R2P4"/>
<reference evidence="1 2" key="1">
    <citation type="submission" date="2011-07" db="EMBL/GenBank/DDBJ databases">
        <authorList>
            <person name="Coyne R."/>
            <person name="Brami D."/>
            <person name="Johnson J."/>
            <person name="Hostetler J."/>
            <person name="Hannick L."/>
            <person name="Clark T."/>
            <person name="Cassidy-Hanley D."/>
            <person name="Inman J."/>
        </authorList>
    </citation>
    <scope>NUCLEOTIDE SEQUENCE [LARGE SCALE GENOMIC DNA]</scope>
    <source>
        <strain evidence="1 2">G5</strain>
    </source>
</reference>
<dbReference type="Pfam" id="PF13181">
    <property type="entry name" value="TPR_8"/>
    <property type="match status" value="1"/>
</dbReference>
<dbReference type="InterPro" id="IPR011990">
    <property type="entry name" value="TPR-like_helical_dom_sf"/>
</dbReference>
<protein>
    <recommendedName>
        <fullName evidence="3">Tetratricopeptide repeat protein</fullName>
    </recommendedName>
</protein>
<dbReference type="eggNOG" id="ENOG502SNBN">
    <property type="taxonomic scope" value="Eukaryota"/>
</dbReference>
<gene>
    <name evidence="1" type="ORF">IMG5_180190</name>
</gene>
<evidence type="ECO:0000313" key="2">
    <source>
        <dbReference type="Proteomes" id="UP000008983"/>
    </source>
</evidence>
<evidence type="ECO:0008006" key="3">
    <source>
        <dbReference type="Google" id="ProtNLM"/>
    </source>
</evidence>
<organism evidence="1 2">
    <name type="scientific">Ichthyophthirius multifiliis</name>
    <name type="common">White spot disease agent</name>
    <name type="synonym">Ich</name>
    <dbReference type="NCBI Taxonomy" id="5932"/>
    <lineage>
        <taxon>Eukaryota</taxon>
        <taxon>Sar</taxon>
        <taxon>Alveolata</taxon>
        <taxon>Ciliophora</taxon>
        <taxon>Intramacronucleata</taxon>
        <taxon>Oligohymenophorea</taxon>
        <taxon>Hymenostomatida</taxon>
        <taxon>Ophryoglenina</taxon>
        <taxon>Ichthyophthirius</taxon>
    </lineage>
</organism>
<dbReference type="SUPFAM" id="SSF48452">
    <property type="entry name" value="TPR-like"/>
    <property type="match status" value="1"/>
</dbReference>